<reference evidence="1 2" key="1">
    <citation type="submission" date="2023-02" db="EMBL/GenBank/DDBJ databases">
        <title>LHISI_Scaffold_Assembly.</title>
        <authorList>
            <person name="Stuart O.P."/>
            <person name="Cleave R."/>
            <person name="Magrath M.J.L."/>
            <person name="Mikheyev A.S."/>
        </authorList>
    </citation>
    <scope>NUCLEOTIDE SEQUENCE [LARGE SCALE GENOMIC DNA]</scope>
    <source>
        <strain evidence="1">Daus_M_001</strain>
        <tissue evidence="1">Leg muscle</tissue>
    </source>
</reference>
<sequence length="66" mass="7226">MCDAQSTFTETYNYSEAAEYVLFSARATWLEADAVCTSYKGRLAVVDDMRKASFVAAALADSNLSK</sequence>
<evidence type="ECO:0000313" key="1">
    <source>
        <dbReference type="EMBL" id="KAJ8869123.1"/>
    </source>
</evidence>
<dbReference type="InterPro" id="IPR016187">
    <property type="entry name" value="CTDL_fold"/>
</dbReference>
<name>A0ABQ9G9L9_9NEOP</name>
<dbReference type="Gene3D" id="3.10.100.10">
    <property type="entry name" value="Mannose-Binding Protein A, subunit A"/>
    <property type="match status" value="1"/>
</dbReference>
<dbReference type="Proteomes" id="UP001159363">
    <property type="component" value="Chromosome 13"/>
</dbReference>
<evidence type="ECO:0000313" key="2">
    <source>
        <dbReference type="Proteomes" id="UP001159363"/>
    </source>
</evidence>
<organism evidence="1 2">
    <name type="scientific">Dryococelus australis</name>
    <dbReference type="NCBI Taxonomy" id="614101"/>
    <lineage>
        <taxon>Eukaryota</taxon>
        <taxon>Metazoa</taxon>
        <taxon>Ecdysozoa</taxon>
        <taxon>Arthropoda</taxon>
        <taxon>Hexapoda</taxon>
        <taxon>Insecta</taxon>
        <taxon>Pterygota</taxon>
        <taxon>Neoptera</taxon>
        <taxon>Polyneoptera</taxon>
        <taxon>Phasmatodea</taxon>
        <taxon>Verophasmatodea</taxon>
        <taxon>Anareolatae</taxon>
        <taxon>Phasmatidae</taxon>
        <taxon>Eurycanthinae</taxon>
        <taxon>Dryococelus</taxon>
    </lineage>
</organism>
<protein>
    <recommendedName>
        <fullName evidence="3">C-type lectin domain-containing protein</fullName>
    </recommendedName>
</protein>
<gene>
    <name evidence="1" type="ORF">PR048_030691</name>
</gene>
<proteinExistence type="predicted"/>
<dbReference type="CDD" id="cd00037">
    <property type="entry name" value="CLECT"/>
    <property type="match status" value="1"/>
</dbReference>
<dbReference type="SUPFAM" id="SSF56436">
    <property type="entry name" value="C-type lectin-like"/>
    <property type="match status" value="1"/>
</dbReference>
<comment type="caution">
    <text evidence="1">The sequence shown here is derived from an EMBL/GenBank/DDBJ whole genome shotgun (WGS) entry which is preliminary data.</text>
</comment>
<accession>A0ABQ9G9L9</accession>
<evidence type="ECO:0008006" key="3">
    <source>
        <dbReference type="Google" id="ProtNLM"/>
    </source>
</evidence>
<keyword evidence="2" id="KW-1185">Reference proteome</keyword>
<dbReference type="EMBL" id="JARBHB010000014">
    <property type="protein sequence ID" value="KAJ8869123.1"/>
    <property type="molecule type" value="Genomic_DNA"/>
</dbReference>
<dbReference type="InterPro" id="IPR016186">
    <property type="entry name" value="C-type_lectin-like/link_sf"/>
</dbReference>